<dbReference type="GO" id="GO:0009279">
    <property type="term" value="C:cell outer membrane"/>
    <property type="evidence" value="ECO:0007669"/>
    <property type="project" value="UniProtKB-SubCell"/>
</dbReference>
<evidence type="ECO:0000256" key="4">
    <source>
        <dbReference type="PROSITE-ProRule" id="PRU00473"/>
    </source>
</evidence>
<proteinExistence type="predicted"/>
<dbReference type="AlphaFoldDB" id="A0A918XW04"/>
<keyword evidence="3" id="KW-0998">Cell outer membrane</keyword>
<dbReference type="InterPro" id="IPR036737">
    <property type="entry name" value="OmpA-like_sf"/>
</dbReference>
<reference evidence="7" key="2">
    <citation type="submission" date="2020-09" db="EMBL/GenBank/DDBJ databases">
        <authorList>
            <person name="Sun Q."/>
            <person name="Kim S."/>
        </authorList>
    </citation>
    <scope>NUCLEOTIDE SEQUENCE</scope>
    <source>
        <strain evidence="7">KCTC 42651</strain>
    </source>
</reference>
<evidence type="ECO:0000256" key="5">
    <source>
        <dbReference type="SAM" id="SignalP"/>
    </source>
</evidence>
<keyword evidence="5" id="KW-0732">Signal</keyword>
<accession>A0A918XW04</accession>
<gene>
    <name evidence="7" type="ORF">GCM10017083_38400</name>
</gene>
<dbReference type="SUPFAM" id="SSF103088">
    <property type="entry name" value="OmpA-like"/>
    <property type="match status" value="1"/>
</dbReference>
<feature type="domain" description="OmpA-like" evidence="6">
    <location>
        <begin position="182"/>
        <end position="302"/>
    </location>
</feature>
<dbReference type="PANTHER" id="PTHR30329">
    <property type="entry name" value="STATOR ELEMENT OF FLAGELLAR MOTOR COMPLEX"/>
    <property type="match status" value="1"/>
</dbReference>
<comment type="caution">
    <text evidence="7">The sequence shown here is derived from an EMBL/GenBank/DDBJ whole genome shotgun (WGS) entry which is preliminary data.</text>
</comment>
<dbReference type="PRINTS" id="PR01021">
    <property type="entry name" value="OMPADOMAIN"/>
</dbReference>
<dbReference type="Gene3D" id="3.30.1330.60">
    <property type="entry name" value="OmpA-like domain"/>
    <property type="match status" value="1"/>
</dbReference>
<feature type="chain" id="PRO_5038123307" evidence="5">
    <location>
        <begin position="28"/>
        <end position="319"/>
    </location>
</feature>
<dbReference type="Proteomes" id="UP000630353">
    <property type="component" value="Unassembled WGS sequence"/>
</dbReference>
<evidence type="ECO:0000313" key="8">
    <source>
        <dbReference type="Proteomes" id="UP000630353"/>
    </source>
</evidence>
<reference evidence="7" key="1">
    <citation type="journal article" date="2014" name="Int. J. Syst. Evol. Microbiol.">
        <title>Complete genome sequence of Corynebacterium casei LMG S-19264T (=DSM 44701T), isolated from a smear-ripened cheese.</title>
        <authorList>
            <consortium name="US DOE Joint Genome Institute (JGI-PGF)"/>
            <person name="Walter F."/>
            <person name="Albersmeier A."/>
            <person name="Kalinowski J."/>
            <person name="Ruckert C."/>
        </authorList>
    </citation>
    <scope>NUCLEOTIDE SEQUENCE</scope>
    <source>
        <strain evidence="7">KCTC 42651</strain>
    </source>
</reference>
<evidence type="ECO:0000256" key="1">
    <source>
        <dbReference type="ARBA" id="ARBA00004442"/>
    </source>
</evidence>
<evidence type="ECO:0000313" key="7">
    <source>
        <dbReference type="EMBL" id="GHD57222.1"/>
    </source>
</evidence>
<dbReference type="Pfam" id="PF00691">
    <property type="entry name" value="OmpA"/>
    <property type="match status" value="1"/>
</dbReference>
<dbReference type="PROSITE" id="PS51123">
    <property type="entry name" value="OMPA_2"/>
    <property type="match status" value="1"/>
</dbReference>
<dbReference type="CDD" id="cd07185">
    <property type="entry name" value="OmpA_C-like"/>
    <property type="match status" value="1"/>
</dbReference>
<name>A0A918XW04_9PROT</name>
<dbReference type="EMBL" id="BMZS01000009">
    <property type="protein sequence ID" value="GHD57222.1"/>
    <property type="molecule type" value="Genomic_DNA"/>
</dbReference>
<dbReference type="PANTHER" id="PTHR30329:SF21">
    <property type="entry name" value="LIPOPROTEIN YIAD-RELATED"/>
    <property type="match status" value="1"/>
</dbReference>
<dbReference type="InterPro" id="IPR006664">
    <property type="entry name" value="OMP_bac"/>
</dbReference>
<evidence type="ECO:0000259" key="6">
    <source>
        <dbReference type="PROSITE" id="PS51123"/>
    </source>
</evidence>
<comment type="subcellular location">
    <subcellularLocation>
        <location evidence="1">Cell outer membrane</location>
    </subcellularLocation>
</comment>
<keyword evidence="8" id="KW-1185">Reference proteome</keyword>
<evidence type="ECO:0000256" key="2">
    <source>
        <dbReference type="ARBA" id="ARBA00023136"/>
    </source>
</evidence>
<organism evidence="7 8">
    <name type="scientific">Thalassobaculum fulvum</name>
    <dbReference type="NCBI Taxonomy" id="1633335"/>
    <lineage>
        <taxon>Bacteria</taxon>
        <taxon>Pseudomonadati</taxon>
        <taxon>Pseudomonadota</taxon>
        <taxon>Alphaproteobacteria</taxon>
        <taxon>Rhodospirillales</taxon>
        <taxon>Thalassobaculaceae</taxon>
        <taxon>Thalassobaculum</taxon>
    </lineage>
</organism>
<evidence type="ECO:0000256" key="3">
    <source>
        <dbReference type="ARBA" id="ARBA00023237"/>
    </source>
</evidence>
<dbReference type="InterPro" id="IPR006665">
    <property type="entry name" value="OmpA-like"/>
</dbReference>
<feature type="signal peptide" evidence="5">
    <location>
        <begin position="1"/>
        <end position="27"/>
    </location>
</feature>
<dbReference type="RefSeq" id="WP_189992628.1">
    <property type="nucleotide sequence ID" value="NZ_BMZS01000009.1"/>
</dbReference>
<keyword evidence="2 4" id="KW-0472">Membrane</keyword>
<dbReference type="InterPro" id="IPR050330">
    <property type="entry name" value="Bact_OuterMem_StrucFunc"/>
</dbReference>
<sequence length="319" mass="34685">MRKTLLYALPVTLAAGIAATAPVAAGAATLFPLFPNVEKARSLQSGDATFGDRLAREYKELSLFEADEMGDWADADRFAAKGLRSAAGEVPMPAEPEKWDIGDAGARSELQSARAELVTLLQGGGRQKAPAEAAVAQSRYDCWVEQAEEGHQFDHIAACRASFLAAMDALKGALEPTAVTYETVEEEVARDTVYFDWDKDAIRPDQQRELDAFLGEMRKIEPVTLYIEGHADTSGPQDYNADLSRRRAENVRAELLRQGMTVGEIKDLDIEAKGENEPAVATGDGVKEQRNRRVVVIATGQVKQEKTTTVGQSAATTRQ</sequence>
<protein>
    <submittedName>
        <fullName evidence="7">Membrane protein</fullName>
    </submittedName>
</protein>